<protein>
    <submittedName>
        <fullName evidence="2">DUF2788 domain-containing protein</fullName>
    </submittedName>
</protein>
<evidence type="ECO:0000256" key="1">
    <source>
        <dbReference type="SAM" id="Phobius"/>
    </source>
</evidence>
<organism evidence="2 3">
    <name type="scientific">Candidatus Methylophosphatis roskildensis</name>
    <dbReference type="NCBI Taxonomy" id="2899263"/>
    <lineage>
        <taxon>Bacteria</taxon>
        <taxon>Pseudomonadati</taxon>
        <taxon>Pseudomonadota</taxon>
        <taxon>Betaproteobacteria</taxon>
        <taxon>Nitrosomonadales</taxon>
        <taxon>Sterolibacteriaceae</taxon>
        <taxon>Candidatus Methylophosphatis</taxon>
    </lineage>
</organism>
<accession>A0A9D7HP35</accession>
<keyword evidence="1" id="KW-1133">Transmembrane helix</keyword>
<comment type="caution">
    <text evidence="2">The sequence shown here is derived from an EMBL/GenBank/DDBJ whole genome shotgun (WGS) entry which is preliminary data.</text>
</comment>
<feature type="transmembrane region" description="Helical" evidence="1">
    <location>
        <begin position="44"/>
        <end position="63"/>
    </location>
</feature>
<gene>
    <name evidence="2" type="ORF">IPH26_21590</name>
</gene>
<dbReference type="InterPro" id="IPR021249">
    <property type="entry name" value="DUF2788"/>
</dbReference>
<dbReference type="Proteomes" id="UP000807785">
    <property type="component" value="Unassembled WGS sequence"/>
</dbReference>
<keyword evidence="1" id="KW-0812">Transmembrane</keyword>
<dbReference type="AlphaFoldDB" id="A0A9D7HP35"/>
<keyword evidence="1" id="KW-0472">Membrane</keyword>
<dbReference type="Pfam" id="PF10981">
    <property type="entry name" value="DUF2788"/>
    <property type="match status" value="1"/>
</dbReference>
<evidence type="ECO:0000313" key="2">
    <source>
        <dbReference type="EMBL" id="MBK6975428.1"/>
    </source>
</evidence>
<evidence type="ECO:0000313" key="3">
    <source>
        <dbReference type="Proteomes" id="UP000807785"/>
    </source>
</evidence>
<dbReference type="EMBL" id="JADJEV010000005">
    <property type="protein sequence ID" value="MBK6975428.1"/>
    <property type="molecule type" value="Genomic_DNA"/>
</dbReference>
<sequence length="69" mass="7667">MFGFTPEEIEAVGLPLSLTVLMVWMLLIIWNLAKESKAGKFGTIVLFFVLSFGMIGFVAKTIIQKFLGL</sequence>
<proteinExistence type="predicted"/>
<reference evidence="2" key="1">
    <citation type="submission" date="2020-10" db="EMBL/GenBank/DDBJ databases">
        <title>Connecting structure to function with the recovery of over 1000 high-quality activated sludge metagenome-assembled genomes encoding full-length rRNA genes using long-read sequencing.</title>
        <authorList>
            <person name="Singleton C.M."/>
            <person name="Petriglieri F."/>
            <person name="Kristensen J.M."/>
            <person name="Kirkegaard R.H."/>
            <person name="Michaelsen T.Y."/>
            <person name="Andersen M.H."/>
            <person name="Karst S.M."/>
            <person name="Dueholm M.S."/>
            <person name="Nielsen P.H."/>
            <person name="Albertsen M."/>
        </authorList>
    </citation>
    <scope>NUCLEOTIDE SEQUENCE</scope>
    <source>
        <strain evidence="2">Bjer_18-Q3-R1-45_BAT3C.347</strain>
    </source>
</reference>
<feature type="transmembrane region" description="Helical" evidence="1">
    <location>
        <begin position="12"/>
        <end position="32"/>
    </location>
</feature>
<name>A0A9D7HP35_9PROT</name>